<dbReference type="EMBL" id="JACSQZ010000097">
    <property type="protein sequence ID" value="MBD7916551.1"/>
    <property type="molecule type" value="Genomic_DNA"/>
</dbReference>
<dbReference type="RefSeq" id="WP_191751291.1">
    <property type="nucleotide sequence ID" value="NZ_JACSQZ010000097.1"/>
</dbReference>
<proteinExistence type="predicted"/>
<keyword evidence="1" id="KW-1133">Transmembrane helix</keyword>
<dbReference type="InterPro" id="IPR052913">
    <property type="entry name" value="Glycopeptide_resist_protein"/>
</dbReference>
<dbReference type="Pfam" id="PF04294">
    <property type="entry name" value="VanW"/>
    <property type="match status" value="1"/>
</dbReference>
<comment type="caution">
    <text evidence="3">The sequence shown here is derived from an EMBL/GenBank/DDBJ whole genome shotgun (WGS) entry which is preliminary data.</text>
</comment>
<keyword evidence="1" id="KW-0472">Membrane</keyword>
<evidence type="ECO:0000256" key="1">
    <source>
        <dbReference type="SAM" id="Phobius"/>
    </source>
</evidence>
<evidence type="ECO:0000259" key="2">
    <source>
        <dbReference type="Pfam" id="PF12229"/>
    </source>
</evidence>
<accession>A0ABR8Q7Z3</accession>
<dbReference type="PANTHER" id="PTHR35788">
    <property type="entry name" value="EXPORTED PROTEIN-RELATED"/>
    <property type="match status" value="1"/>
</dbReference>
<reference evidence="3 4" key="1">
    <citation type="submission" date="2020-08" db="EMBL/GenBank/DDBJ databases">
        <title>A Genomic Blueprint of the Chicken Gut Microbiome.</title>
        <authorList>
            <person name="Gilroy R."/>
            <person name="Ravi A."/>
            <person name="Getino M."/>
            <person name="Pursley I."/>
            <person name="Horton D.L."/>
            <person name="Alikhan N.-F."/>
            <person name="Baker D."/>
            <person name="Gharbi K."/>
            <person name="Hall N."/>
            <person name="Watson M."/>
            <person name="Adriaenssens E.M."/>
            <person name="Foster-Nyarko E."/>
            <person name="Jarju S."/>
            <person name="Secka A."/>
            <person name="Antonio M."/>
            <person name="Oren A."/>
            <person name="Chaudhuri R."/>
            <person name="La Ragione R.M."/>
            <person name="Hildebrand F."/>
            <person name="Pallen M.J."/>
        </authorList>
    </citation>
    <scope>NUCLEOTIDE SEQUENCE [LARGE SCALE GENOMIC DNA]</scope>
    <source>
        <strain evidence="3 4">Sa3CUN1</strain>
    </source>
</reference>
<feature type="transmembrane region" description="Helical" evidence="1">
    <location>
        <begin position="23"/>
        <end position="43"/>
    </location>
</feature>
<dbReference type="InterPro" id="IPR022029">
    <property type="entry name" value="YoaR-like_PG-bd"/>
</dbReference>
<dbReference type="PANTHER" id="PTHR35788:SF1">
    <property type="entry name" value="EXPORTED PROTEIN"/>
    <property type="match status" value="1"/>
</dbReference>
<keyword evidence="4" id="KW-1185">Reference proteome</keyword>
<gene>
    <name evidence="3" type="ORF">H9660_15570</name>
</gene>
<dbReference type="Pfam" id="PF12229">
    <property type="entry name" value="PG_binding_4"/>
    <property type="match status" value="1"/>
</dbReference>
<name>A0ABR8Q7Z3_9CLOT</name>
<evidence type="ECO:0000313" key="4">
    <source>
        <dbReference type="Proteomes" id="UP000640335"/>
    </source>
</evidence>
<organism evidence="3 4">
    <name type="scientific">Clostridium gallinarum</name>
    <dbReference type="NCBI Taxonomy" id="2762246"/>
    <lineage>
        <taxon>Bacteria</taxon>
        <taxon>Bacillati</taxon>
        <taxon>Bacillota</taxon>
        <taxon>Clostridia</taxon>
        <taxon>Eubacteriales</taxon>
        <taxon>Clostridiaceae</taxon>
        <taxon>Clostridium</taxon>
    </lineage>
</organism>
<dbReference type="Proteomes" id="UP000640335">
    <property type="component" value="Unassembled WGS sequence"/>
</dbReference>
<evidence type="ECO:0000313" key="3">
    <source>
        <dbReference type="EMBL" id="MBD7916551.1"/>
    </source>
</evidence>
<dbReference type="InterPro" id="IPR007391">
    <property type="entry name" value="Vancomycin_resist_VanW"/>
</dbReference>
<keyword evidence="1" id="KW-0812">Transmembrane</keyword>
<sequence>MNNNITPQTNEVNPKENNSTKKIVLITSLAIIVLIGCISGYLLSKNKKLVDSYANKVYPGIYVFDKDVSGLTKEELHTVLEEMVGNISSRKLSIAINDKSFEESYNNFDVTIDYETFENEVLSYGKDIGFFEKVNRIKKPESKTYEFSINYNEEKLVGFIDSINDAVLINPVDAKANIYGGTVNITPEQIGYELNKEDLKSKIEAVLLKVKDEDLVALDGQLVEIQPYITAAALQTVDTKISSYTTHFTAGPSGTNVLRGAQMIGSRVVMPGDEFSTVEAIGPTTAEYGFVSANTYLNGKVVPGFGGGVCQISSTIYNAELRAGIIPTYRVNHEMTVSYVPQGLDATIGDEWPDLTFENPYDYPIIVNVYAGGGSLTAEFWSNSEATGGIRYEPKAYQTGSLSADTYLYGYDSNGECVLEKYLDSSVYKPFS</sequence>
<protein>
    <submittedName>
        <fullName evidence="3">VanW family protein</fullName>
    </submittedName>
</protein>
<feature type="domain" description="YoaR-like putative peptidoglycan binding" evidence="2">
    <location>
        <begin position="105"/>
        <end position="210"/>
    </location>
</feature>